<accession>A0A564YHE7</accession>
<dbReference type="EMBL" id="CABIJS010000222">
    <property type="protein sequence ID" value="VUZ46711.1"/>
    <property type="molecule type" value="Genomic_DNA"/>
</dbReference>
<gene>
    <name evidence="1" type="ORF">WMSIL1_LOCUS6605</name>
</gene>
<evidence type="ECO:0000313" key="2">
    <source>
        <dbReference type="Proteomes" id="UP000321570"/>
    </source>
</evidence>
<dbReference type="AlphaFoldDB" id="A0A564YHE7"/>
<proteinExistence type="predicted"/>
<organism evidence="1 2">
    <name type="scientific">Hymenolepis diminuta</name>
    <name type="common">Rat tapeworm</name>
    <dbReference type="NCBI Taxonomy" id="6216"/>
    <lineage>
        <taxon>Eukaryota</taxon>
        <taxon>Metazoa</taxon>
        <taxon>Spiralia</taxon>
        <taxon>Lophotrochozoa</taxon>
        <taxon>Platyhelminthes</taxon>
        <taxon>Cestoda</taxon>
        <taxon>Eucestoda</taxon>
        <taxon>Cyclophyllidea</taxon>
        <taxon>Hymenolepididae</taxon>
        <taxon>Hymenolepis</taxon>
    </lineage>
</organism>
<dbReference type="Proteomes" id="UP000321570">
    <property type="component" value="Unassembled WGS sequence"/>
</dbReference>
<feature type="non-terminal residue" evidence="1">
    <location>
        <position position="108"/>
    </location>
</feature>
<reference evidence="1 2" key="1">
    <citation type="submission" date="2019-07" db="EMBL/GenBank/DDBJ databases">
        <authorList>
            <person name="Jastrzebski P J."/>
            <person name="Paukszto L."/>
            <person name="Jastrzebski P J."/>
        </authorList>
    </citation>
    <scope>NUCLEOTIDE SEQUENCE [LARGE SCALE GENOMIC DNA]</scope>
    <source>
        <strain evidence="1 2">WMS-il1</strain>
    </source>
</reference>
<sequence>MQSSRVSLEMSSRFNMHSLFHAFTTPKVPTLGPLNRKATIREKRTENIAWLNGDPMYVKSLNISHVLFRSKLSEYLAGLREIRHENINPFIGCYMTPFSFSLMYEYCS</sequence>
<protein>
    <recommendedName>
        <fullName evidence="3">Serine-threonine/tyrosine-protein kinase catalytic domain-containing protein</fullName>
    </recommendedName>
</protein>
<name>A0A564YHE7_HYMDI</name>
<evidence type="ECO:0008006" key="3">
    <source>
        <dbReference type="Google" id="ProtNLM"/>
    </source>
</evidence>
<keyword evidence="2" id="KW-1185">Reference proteome</keyword>
<evidence type="ECO:0000313" key="1">
    <source>
        <dbReference type="EMBL" id="VUZ46711.1"/>
    </source>
</evidence>